<comment type="caution">
    <text evidence="1">The sequence shown here is derived from an EMBL/GenBank/DDBJ whole genome shotgun (WGS) entry which is preliminary data.</text>
</comment>
<proteinExistence type="predicted"/>
<keyword evidence="2" id="KW-1185">Reference proteome</keyword>
<organism evidence="1 2">
    <name type="scientific">Ganoderma sinense ZZ0214-1</name>
    <dbReference type="NCBI Taxonomy" id="1077348"/>
    <lineage>
        <taxon>Eukaryota</taxon>
        <taxon>Fungi</taxon>
        <taxon>Dikarya</taxon>
        <taxon>Basidiomycota</taxon>
        <taxon>Agaricomycotina</taxon>
        <taxon>Agaricomycetes</taxon>
        <taxon>Polyporales</taxon>
        <taxon>Polyporaceae</taxon>
        <taxon>Ganoderma</taxon>
    </lineage>
</organism>
<evidence type="ECO:0000313" key="1">
    <source>
        <dbReference type="EMBL" id="PIL37522.1"/>
    </source>
</evidence>
<protein>
    <recommendedName>
        <fullName evidence="3">F-box domain-containing protein</fullName>
    </recommendedName>
</protein>
<dbReference type="OrthoDB" id="2748701at2759"/>
<name>A0A2G8SUW8_9APHY</name>
<gene>
    <name evidence="1" type="ORF">GSI_01216</name>
</gene>
<dbReference type="EMBL" id="AYKW01000001">
    <property type="protein sequence ID" value="PIL37522.1"/>
    <property type="molecule type" value="Genomic_DNA"/>
</dbReference>
<sequence>MENLAIELIEKIAAFASTDAGRTAISLSLTSRYIREATRAIRFHSVSLTKNSEKQLSQFLAHFRAEQAALADRTAPRIRHLCIAPVEGAADICRMAAPDLYTLALIQGSNAAESDPEVILLNGVDFPLLRELTIFGVGSEFGVLAPYPKLPSLRRLHILPVSSKKLQLISAPDLRLWSQRAPEVTHLRVAFTDDKNAVLKAQLENIAAPELLGLPVMFPKLEEVLVQPTYVKPLKRKRGLEEHSRIKIKFRPSSTVTTRPLTLLPEKMVTIGELDAEVEPLSNNSVILDRESWTSEPPTLLTTAYTHSQVLFTFHHPSSNMATPLPVELLTQIFTYACTDGGHTGYSLLLVSKHIRAVSSPLRFHSISLTRASVEQVIQFSSCLLAERALSKDTGATPRVRHLCLTAVKRSVIQHSLGDEEEDTEQLEFNANVMTLLAIVAPDLLTLSLVAKLPFYVPGLSLPDIRRVSFPVLQELSITSDHVLFSLADLAPPPSPVGASTVFPNLTHLHWTCEDFPSRNVISLYPWIAAAPRLTHFRISNLNRRSEGLVQLRAAIAPDDGMAPWFPNLEHIVVQPSTPPAIRRQSPYPHGFVYTLFVDTLRLLQNAAKCQFSLLAGRERRIMISQEGPFGDVAKREWLDRIAGGRGCWDTRSSGDAVLGTPDTPHTGV</sequence>
<evidence type="ECO:0000313" key="2">
    <source>
        <dbReference type="Proteomes" id="UP000230002"/>
    </source>
</evidence>
<dbReference type="Proteomes" id="UP000230002">
    <property type="component" value="Unassembled WGS sequence"/>
</dbReference>
<accession>A0A2G8SUW8</accession>
<evidence type="ECO:0008006" key="3">
    <source>
        <dbReference type="Google" id="ProtNLM"/>
    </source>
</evidence>
<reference evidence="1 2" key="1">
    <citation type="journal article" date="2015" name="Sci. Rep.">
        <title>Chromosome-level genome map provides insights into diverse defense mechanisms in the medicinal fungus Ganoderma sinense.</title>
        <authorList>
            <person name="Zhu Y."/>
            <person name="Xu J."/>
            <person name="Sun C."/>
            <person name="Zhou S."/>
            <person name="Xu H."/>
            <person name="Nelson D.R."/>
            <person name="Qian J."/>
            <person name="Song J."/>
            <person name="Luo H."/>
            <person name="Xiang L."/>
            <person name="Li Y."/>
            <person name="Xu Z."/>
            <person name="Ji A."/>
            <person name="Wang L."/>
            <person name="Lu S."/>
            <person name="Hayward A."/>
            <person name="Sun W."/>
            <person name="Li X."/>
            <person name="Schwartz D.C."/>
            <person name="Wang Y."/>
            <person name="Chen S."/>
        </authorList>
    </citation>
    <scope>NUCLEOTIDE SEQUENCE [LARGE SCALE GENOMIC DNA]</scope>
    <source>
        <strain evidence="1 2">ZZ0214-1</strain>
    </source>
</reference>
<dbReference type="AlphaFoldDB" id="A0A2G8SUW8"/>